<evidence type="ECO:0000313" key="2">
    <source>
        <dbReference type="Proteomes" id="UP000663873"/>
    </source>
</evidence>
<proteinExistence type="predicted"/>
<name>A0A821ZJS7_9BILA</name>
<evidence type="ECO:0000313" key="1">
    <source>
        <dbReference type="EMBL" id="CAF4984682.1"/>
    </source>
</evidence>
<sequence>MVFSEELPAKDKYSSPNYIYKYDLKINKLQHKEFKRNKESFQFTLVEVDVGNTRRV</sequence>
<accession>A0A821ZJS7</accession>
<gene>
    <name evidence="1" type="ORF">UJA718_LOCUS49499</name>
</gene>
<dbReference type="EMBL" id="CAJOBP010104259">
    <property type="protein sequence ID" value="CAF4984682.1"/>
    <property type="molecule type" value="Genomic_DNA"/>
</dbReference>
<dbReference type="Proteomes" id="UP000663873">
    <property type="component" value="Unassembled WGS sequence"/>
</dbReference>
<organism evidence="1 2">
    <name type="scientific">Rotaria socialis</name>
    <dbReference type="NCBI Taxonomy" id="392032"/>
    <lineage>
        <taxon>Eukaryota</taxon>
        <taxon>Metazoa</taxon>
        <taxon>Spiralia</taxon>
        <taxon>Gnathifera</taxon>
        <taxon>Rotifera</taxon>
        <taxon>Eurotatoria</taxon>
        <taxon>Bdelloidea</taxon>
        <taxon>Philodinida</taxon>
        <taxon>Philodinidae</taxon>
        <taxon>Rotaria</taxon>
    </lineage>
</organism>
<reference evidence="1" key="1">
    <citation type="submission" date="2021-02" db="EMBL/GenBank/DDBJ databases">
        <authorList>
            <person name="Nowell W R."/>
        </authorList>
    </citation>
    <scope>NUCLEOTIDE SEQUENCE</scope>
</reference>
<feature type="non-terminal residue" evidence="1">
    <location>
        <position position="1"/>
    </location>
</feature>
<feature type="non-terminal residue" evidence="1">
    <location>
        <position position="56"/>
    </location>
</feature>
<keyword evidence="2" id="KW-1185">Reference proteome</keyword>
<dbReference type="AlphaFoldDB" id="A0A821ZJS7"/>
<protein>
    <submittedName>
        <fullName evidence="1">Uncharacterized protein</fullName>
    </submittedName>
</protein>
<comment type="caution">
    <text evidence="1">The sequence shown here is derived from an EMBL/GenBank/DDBJ whole genome shotgun (WGS) entry which is preliminary data.</text>
</comment>